<dbReference type="EMBL" id="CP062943">
    <property type="protein sequence ID" value="QOL55253.1"/>
    <property type="molecule type" value="Genomic_DNA"/>
</dbReference>
<dbReference type="RefSeq" id="WP_200408253.1">
    <property type="nucleotide sequence ID" value="NZ_CP062943.1"/>
</dbReference>
<organism evidence="1 2">
    <name type="scientific">Bifidobacterium longum subsp. longum</name>
    <dbReference type="NCBI Taxonomy" id="1679"/>
    <lineage>
        <taxon>Bacteria</taxon>
        <taxon>Bacillati</taxon>
        <taxon>Actinomycetota</taxon>
        <taxon>Actinomycetes</taxon>
        <taxon>Bifidobacteriales</taxon>
        <taxon>Bifidobacteriaceae</taxon>
        <taxon>Bifidobacterium</taxon>
    </lineage>
</organism>
<gene>
    <name evidence="1" type="ORF">BL5915_10975</name>
</gene>
<dbReference type="AlphaFoldDB" id="A0A7L9UJG0"/>
<evidence type="ECO:0000313" key="2">
    <source>
        <dbReference type="Proteomes" id="UP000593918"/>
    </source>
</evidence>
<protein>
    <recommendedName>
        <fullName evidence="3">PD-(D/E)XK endonuclease-like domain-containing protein</fullName>
    </recommendedName>
</protein>
<dbReference type="Proteomes" id="UP000593918">
    <property type="component" value="Chromosome"/>
</dbReference>
<dbReference type="Gene3D" id="3.90.320.10">
    <property type="match status" value="1"/>
</dbReference>
<accession>A0A7L9UJG0</accession>
<sequence length="332" mass="37377">MNGMNEAILAVAQAQQGDAIPVDIPPMTQSAPVMGNPPVTPKTKIGTMEEPRLWPKIRGIIEADIVNKPRNLQRELGPSELGTDCLHCLAAKLAGWEQSKQPAWLPYTGTCLHEHFERLFSNPQVMYGGQVFDGPAPEELKPLYCTEYTVTVGRLNGLAGGYDIKGSIDLWDVAEGATIDWKYVNDNSTLKLAKAHGPSQTYRVQASLYGIGLRNEGVDVRLSCIYFLPRNSQTLNDAYPWEREFDEKPGMWALSRANLLANLLDVIELYDGPKMRDSWIRRLPHSTGHCFDCNTWPDSTTLPEFDEQAWPEVPDQWLQLMDLLEPEYQFTK</sequence>
<name>A0A7L9UJG0_BIFLL</name>
<evidence type="ECO:0008006" key="3">
    <source>
        <dbReference type="Google" id="ProtNLM"/>
    </source>
</evidence>
<dbReference type="InterPro" id="IPR011604">
    <property type="entry name" value="PDDEXK-like_dom_sf"/>
</dbReference>
<reference evidence="1 2" key="1">
    <citation type="submission" date="2020-10" db="EMBL/GenBank/DDBJ databases">
        <title>Genome sequencing of Bifidobacterium longum subsp. longum KCTC 5915.</title>
        <authorList>
            <person name="Kim J."/>
        </authorList>
    </citation>
    <scope>NUCLEOTIDE SEQUENCE [LARGE SCALE GENOMIC DNA]</scope>
    <source>
        <strain evidence="1 2">KCTC 5915</strain>
    </source>
</reference>
<evidence type="ECO:0000313" key="1">
    <source>
        <dbReference type="EMBL" id="QOL55253.1"/>
    </source>
</evidence>
<proteinExistence type="predicted"/>